<dbReference type="InterPro" id="IPR005467">
    <property type="entry name" value="His_kinase_dom"/>
</dbReference>
<comment type="caution">
    <text evidence="10">The sequence shown here is derived from an EMBL/GenBank/DDBJ whole genome shotgun (WGS) entry which is preliminary data.</text>
</comment>
<evidence type="ECO:0000256" key="5">
    <source>
        <dbReference type="ARBA" id="ARBA00022692"/>
    </source>
</evidence>
<dbReference type="PROSITE" id="PS50109">
    <property type="entry name" value="HIS_KIN"/>
    <property type="match status" value="1"/>
</dbReference>
<dbReference type="InterPro" id="IPR003661">
    <property type="entry name" value="HisK_dim/P_dom"/>
</dbReference>
<dbReference type="CDD" id="cd00082">
    <property type="entry name" value="HisKA"/>
    <property type="match status" value="1"/>
</dbReference>
<protein>
    <recommendedName>
        <fullName evidence="2">histidine kinase</fullName>
        <ecNumber evidence="2">2.7.13.3</ecNumber>
    </recommendedName>
</protein>
<evidence type="ECO:0000256" key="4">
    <source>
        <dbReference type="ARBA" id="ARBA00022679"/>
    </source>
</evidence>
<evidence type="ECO:0000313" key="10">
    <source>
        <dbReference type="EMBL" id="MFB5945457.1"/>
    </source>
</evidence>
<dbReference type="EMBL" id="JBBVGT010000002">
    <property type="protein sequence ID" value="MFB5945457.1"/>
    <property type="molecule type" value="Genomic_DNA"/>
</dbReference>
<organism evidence="10 11">
    <name type="scientific">Albibacterium profundi</name>
    <dbReference type="NCBI Taxonomy" id="3134906"/>
    <lineage>
        <taxon>Bacteria</taxon>
        <taxon>Pseudomonadati</taxon>
        <taxon>Bacteroidota</taxon>
        <taxon>Sphingobacteriia</taxon>
        <taxon>Sphingobacteriales</taxon>
        <taxon>Sphingobacteriaceae</taxon>
        <taxon>Albibacterium</taxon>
    </lineage>
</organism>
<keyword evidence="3" id="KW-0597">Phosphoprotein</keyword>
<comment type="catalytic activity">
    <reaction evidence="1">
        <text>ATP + protein L-histidine = ADP + protein N-phospho-L-histidine.</text>
        <dbReference type="EC" id="2.7.13.3"/>
    </reaction>
</comment>
<dbReference type="GO" id="GO:0016301">
    <property type="term" value="F:kinase activity"/>
    <property type="evidence" value="ECO:0007669"/>
    <property type="project" value="UniProtKB-KW"/>
</dbReference>
<proteinExistence type="predicted"/>
<dbReference type="Proteomes" id="UP001580928">
    <property type="component" value="Unassembled WGS sequence"/>
</dbReference>
<evidence type="ECO:0000256" key="8">
    <source>
        <dbReference type="SAM" id="Phobius"/>
    </source>
</evidence>
<dbReference type="PANTHER" id="PTHR45436:SF5">
    <property type="entry name" value="SENSOR HISTIDINE KINASE TRCS"/>
    <property type="match status" value="1"/>
</dbReference>
<dbReference type="Pfam" id="PF00512">
    <property type="entry name" value="HisKA"/>
    <property type="match status" value="1"/>
</dbReference>
<keyword evidence="4" id="KW-0808">Transferase</keyword>
<evidence type="ECO:0000256" key="2">
    <source>
        <dbReference type="ARBA" id="ARBA00012438"/>
    </source>
</evidence>
<dbReference type="InterPro" id="IPR003594">
    <property type="entry name" value="HATPase_dom"/>
</dbReference>
<keyword evidence="7 8" id="KW-1133">Transmembrane helix</keyword>
<evidence type="ECO:0000313" key="11">
    <source>
        <dbReference type="Proteomes" id="UP001580928"/>
    </source>
</evidence>
<accession>A0ABV5CGK2</accession>
<evidence type="ECO:0000256" key="7">
    <source>
        <dbReference type="ARBA" id="ARBA00022989"/>
    </source>
</evidence>
<dbReference type="EC" id="2.7.13.3" evidence="2"/>
<dbReference type="Gene3D" id="1.10.287.130">
    <property type="match status" value="1"/>
</dbReference>
<name>A0ABV5CGK2_9SPHI</name>
<evidence type="ECO:0000256" key="6">
    <source>
        <dbReference type="ARBA" id="ARBA00022777"/>
    </source>
</evidence>
<dbReference type="RefSeq" id="WP_375556997.1">
    <property type="nucleotide sequence ID" value="NZ_JBBVGT010000002.1"/>
</dbReference>
<dbReference type="PANTHER" id="PTHR45436">
    <property type="entry name" value="SENSOR HISTIDINE KINASE YKOH"/>
    <property type="match status" value="1"/>
</dbReference>
<dbReference type="Pfam" id="PF02518">
    <property type="entry name" value="HATPase_c"/>
    <property type="match status" value="1"/>
</dbReference>
<keyword evidence="5 8" id="KW-0812">Transmembrane</keyword>
<feature type="transmembrane region" description="Helical" evidence="8">
    <location>
        <begin position="133"/>
        <end position="158"/>
    </location>
</feature>
<evidence type="ECO:0000256" key="3">
    <source>
        <dbReference type="ARBA" id="ARBA00022553"/>
    </source>
</evidence>
<feature type="transmembrane region" description="Helical" evidence="8">
    <location>
        <begin position="12"/>
        <end position="32"/>
    </location>
</feature>
<evidence type="ECO:0000259" key="9">
    <source>
        <dbReference type="PROSITE" id="PS50109"/>
    </source>
</evidence>
<dbReference type="SUPFAM" id="SSF55874">
    <property type="entry name" value="ATPase domain of HSP90 chaperone/DNA topoisomerase II/histidine kinase"/>
    <property type="match status" value="1"/>
</dbReference>
<dbReference type="SMART" id="SM00388">
    <property type="entry name" value="HisKA"/>
    <property type="match status" value="1"/>
</dbReference>
<evidence type="ECO:0000256" key="1">
    <source>
        <dbReference type="ARBA" id="ARBA00000085"/>
    </source>
</evidence>
<reference evidence="10 11" key="1">
    <citation type="submission" date="2024-04" db="EMBL/GenBank/DDBJ databases">
        <title>Albibacterium profundi sp. nov., isolated from sediment of the Challenger Deep of Mariana Trench.</title>
        <authorList>
            <person name="Wang Y."/>
        </authorList>
    </citation>
    <scope>NUCLEOTIDE SEQUENCE [LARGE SCALE GENOMIC DNA]</scope>
    <source>
        <strain evidence="10 11">RHL897</strain>
    </source>
</reference>
<sequence length="427" mass="48977">MAISLKTYTNRYLVIAILAIMAIWALLFYAVLMDEVYDNIDDGLKNQKIEIIREAYADPDIVNTTTFGINQFRIIPGTADENIDKNYFYNKEMYMPYDEEDEPYRILRTGFYTKDGKPYQLEIRTSTVEEDDFLINLAFSLAVLYVVIALSIIVINYVGLTKALRPFKLIMNGLGNYRFGDSKSFIPIESQVKEFDNLNKHIVQMIDQNEQIFEQQKRFIENASHELQTPLAVTVSKLDLLMDDQLLPEEPLSKIAEAKQSLLRLVGLNKSLLTLSRIDNKQYHEEEVVNFSELVMGLLDDFSDLIQFRELQIEVEGDGQFVTKYNGDLASILISNLLRNAIKYNTKGGILRIRLQRDRIEIANSSLGEALNPDYIFERFHKGSQDSQSNGLGLSIIRSIVDNYPTISVSYTYDEDLHVFSVNKASI</sequence>
<dbReference type="InterPro" id="IPR050428">
    <property type="entry name" value="TCS_sensor_his_kinase"/>
</dbReference>
<dbReference type="Gene3D" id="3.30.565.10">
    <property type="entry name" value="Histidine kinase-like ATPase, C-terminal domain"/>
    <property type="match status" value="1"/>
</dbReference>
<dbReference type="InterPro" id="IPR036097">
    <property type="entry name" value="HisK_dim/P_sf"/>
</dbReference>
<gene>
    <name evidence="10" type="ORF">WKR92_06410</name>
</gene>
<feature type="domain" description="Histidine kinase" evidence="9">
    <location>
        <begin position="222"/>
        <end position="404"/>
    </location>
</feature>
<dbReference type="SUPFAM" id="SSF47384">
    <property type="entry name" value="Homodimeric domain of signal transducing histidine kinase"/>
    <property type="match status" value="1"/>
</dbReference>
<dbReference type="InterPro" id="IPR036890">
    <property type="entry name" value="HATPase_C_sf"/>
</dbReference>
<keyword evidence="11" id="KW-1185">Reference proteome</keyword>
<keyword evidence="6 10" id="KW-0418">Kinase</keyword>
<keyword evidence="8" id="KW-0472">Membrane</keyword>